<comment type="similarity">
    <text evidence="1">Belongs to the ABC transporter superfamily.</text>
</comment>
<keyword evidence="4 6" id="KW-0067">ATP-binding</keyword>
<dbReference type="GO" id="GO:0005524">
    <property type="term" value="F:ATP binding"/>
    <property type="evidence" value="ECO:0007669"/>
    <property type="project" value="UniProtKB-KW"/>
</dbReference>
<organism evidence="6 7">
    <name type="scientific">Alkalicoccobacillus murimartini</name>
    <dbReference type="NCBI Taxonomy" id="171685"/>
    <lineage>
        <taxon>Bacteria</taxon>
        <taxon>Bacillati</taxon>
        <taxon>Bacillota</taxon>
        <taxon>Bacilli</taxon>
        <taxon>Bacillales</taxon>
        <taxon>Bacillaceae</taxon>
        <taxon>Alkalicoccobacillus</taxon>
    </lineage>
</organism>
<comment type="caution">
    <text evidence="6">The sequence shown here is derived from an EMBL/GenBank/DDBJ whole genome shotgun (WGS) entry which is preliminary data.</text>
</comment>
<dbReference type="InterPro" id="IPR017871">
    <property type="entry name" value="ABC_transporter-like_CS"/>
</dbReference>
<gene>
    <name evidence="6" type="ORF">J2S05_004006</name>
</gene>
<evidence type="ECO:0000256" key="3">
    <source>
        <dbReference type="ARBA" id="ARBA00022741"/>
    </source>
</evidence>
<accession>A0ABT9YMQ5</accession>
<keyword evidence="2" id="KW-0813">Transport</keyword>
<dbReference type="Pfam" id="PF00005">
    <property type="entry name" value="ABC_tran"/>
    <property type="match status" value="1"/>
</dbReference>
<evidence type="ECO:0000259" key="5">
    <source>
        <dbReference type="PROSITE" id="PS50893"/>
    </source>
</evidence>
<dbReference type="InterPro" id="IPR013563">
    <property type="entry name" value="Oligopep_ABC_C"/>
</dbReference>
<evidence type="ECO:0000256" key="4">
    <source>
        <dbReference type="ARBA" id="ARBA00022840"/>
    </source>
</evidence>
<feature type="domain" description="ABC transporter" evidence="5">
    <location>
        <begin position="11"/>
        <end position="261"/>
    </location>
</feature>
<name>A0ABT9YMQ5_9BACI</name>
<keyword evidence="7" id="KW-1185">Reference proteome</keyword>
<keyword evidence="3" id="KW-0547">Nucleotide-binding</keyword>
<dbReference type="RefSeq" id="WP_306985827.1">
    <property type="nucleotide sequence ID" value="NZ_JAUSUA010000009.1"/>
</dbReference>
<dbReference type="EMBL" id="JAUSUA010000009">
    <property type="protein sequence ID" value="MDQ0209166.1"/>
    <property type="molecule type" value="Genomic_DNA"/>
</dbReference>
<sequence>MLNSDKTEPLLVVEQLQKHFPLKKKWREKHPPLLKAVDGVSLTIYRGETLGIVGESGSGKSTLAKLILRLLEPTGGKVYFQGKNLHTQTASEQRQSSKHLQAVFQDPYSSLNPRMRAKDLVTEPLLIHENLTNQERAERAVELLEEVGLGTHHLNRYPHQFSGGQRQRLSIARALALKPDLIICDEPVSALDVSIQAQILNLLKKLQQDYGMAYLFIAHGLPAVKHISDRVAIMYAGRIVELADQDTLFSNPKHPYTQGLLQAVPPSHPRDRKKHVLVKGEPPSMLQQKGGCSFYTRCPYGQPMCLEKTPDLIEDGTRHYHACFYPNDSNTQYEEETL</sequence>
<dbReference type="Gene3D" id="3.40.50.300">
    <property type="entry name" value="P-loop containing nucleotide triphosphate hydrolases"/>
    <property type="match status" value="1"/>
</dbReference>
<evidence type="ECO:0000313" key="6">
    <source>
        <dbReference type="EMBL" id="MDQ0209166.1"/>
    </source>
</evidence>
<dbReference type="SUPFAM" id="SSF52540">
    <property type="entry name" value="P-loop containing nucleoside triphosphate hydrolases"/>
    <property type="match status" value="1"/>
</dbReference>
<evidence type="ECO:0000256" key="2">
    <source>
        <dbReference type="ARBA" id="ARBA00022448"/>
    </source>
</evidence>
<dbReference type="Pfam" id="PF08352">
    <property type="entry name" value="oligo_HPY"/>
    <property type="match status" value="1"/>
</dbReference>
<dbReference type="CDD" id="cd03257">
    <property type="entry name" value="ABC_NikE_OppD_transporters"/>
    <property type="match status" value="1"/>
</dbReference>
<reference evidence="6 7" key="1">
    <citation type="submission" date="2023-07" db="EMBL/GenBank/DDBJ databases">
        <title>Genomic Encyclopedia of Type Strains, Phase IV (KMG-IV): sequencing the most valuable type-strain genomes for metagenomic binning, comparative biology and taxonomic classification.</title>
        <authorList>
            <person name="Goeker M."/>
        </authorList>
    </citation>
    <scope>NUCLEOTIDE SEQUENCE [LARGE SCALE GENOMIC DNA]</scope>
    <source>
        <strain evidence="6 7">DSM 19154</strain>
    </source>
</reference>
<dbReference type="NCBIfam" id="TIGR01727">
    <property type="entry name" value="oligo_HPY"/>
    <property type="match status" value="1"/>
</dbReference>
<evidence type="ECO:0000256" key="1">
    <source>
        <dbReference type="ARBA" id="ARBA00005417"/>
    </source>
</evidence>
<dbReference type="PANTHER" id="PTHR43776">
    <property type="entry name" value="TRANSPORT ATP-BINDING PROTEIN"/>
    <property type="match status" value="1"/>
</dbReference>
<dbReference type="InterPro" id="IPR050319">
    <property type="entry name" value="ABC_transp_ATP-bind"/>
</dbReference>
<evidence type="ECO:0000313" key="7">
    <source>
        <dbReference type="Proteomes" id="UP001225034"/>
    </source>
</evidence>
<dbReference type="InterPro" id="IPR003439">
    <property type="entry name" value="ABC_transporter-like_ATP-bd"/>
</dbReference>
<dbReference type="InterPro" id="IPR003593">
    <property type="entry name" value="AAA+_ATPase"/>
</dbReference>
<dbReference type="Proteomes" id="UP001225034">
    <property type="component" value="Unassembled WGS sequence"/>
</dbReference>
<dbReference type="SMART" id="SM00382">
    <property type="entry name" value="AAA"/>
    <property type="match status" value="1"/>
</dbReference>
<protein>
    <submittedName>
        <fullName evidence="6">Oligopeptide/dipeptide ABC transporter ATP-binding protein</fullName>
    </submittedName>
</protein>
<dbReference type="InterPro" id="IPR027417">
    <property type="entry name" value="P-loop_NTPase"/>
</dbReference>
<dbReference type="PROSITE" id="PS50893">
    <property type="entry name" value="ABC_TRANSPORTER_2"/>
    <property type="match status" value="1"/>
</dbReference>
<proteinExistence type="inferred from homology"/>
<dbReference type="PROSITE" id="PS00211">
    <property type="entry name" value="ABC_TRANSPORTER_1"/>
    <property type="match status" value="1"/>
</dbReference>